<dbReference type="EMBL" id="FXTO01000001">
    <property type="protein sequence ID" value="SMO32199.1"/>
    <property type="molecule type" value="Genomic_DNA"/>
</dbReference>
<dbReference type="RefSeq" id="WP_142491356.1">
    <property type="nucleotide sequence ID" value="NZ_FXTO01000001.1"/>
</dbReference>
<gene>
    <name evidence="2" type="ORF">SAMN06265173_10129</name>
</gene>
<evidence type="ECO:0000256" key="1">
    <source>
        <dbReference type="SAM" id="SignalP"/>
    </source>
</evidence>
<keyword evidence="1" id="KW-0732">Signal</keyword>
<accession>A0A521ABK1</accession>
<dbReference type="AlphaFoldDB" id="A0A521ABK1"/>
<evidence type="ECO:0000313" key="2">
    <source>
        <dbReference type="EMBL" id="SMO32199.1"/>
    </source>
</evidence>
<evidence type="ECO:0000313" key="3">
    <source>
        <dbReference type="Proteomes" id="UP000316030"/>
    </source>
</evidence>
<name>A0A521ABK1_9RHOB</name>
<proteinExistence type="predicted"/>
<feature type="signal peptide" evidence="1">
    <location>
        <begin position="1"/>
        <end position="20"/>
    </location>
</feature>
<protein>
    <submittedName>
        <fullName evidence="2">Uncharacterized protein</fullName>
    </submittedName>
</protein>
<feature type="chain" id="PRO_5021887089" evidence="1">
    <location>
        <begin position="21"/>
        <end position="101"/>
    </location>
</feature>
<organism evidence="2 3">
    <name type="scientific">Thalassovita litoralis</name>
    <dbReference type="NCBI Taxonomy" id="1010611"/>
    <lineage>
        <taxon>Bacteria</taxon>
        <taxon>Pseudomonadati</taxon>
        <taxon>Pseudomonadota</taxon>
        <taxon>Alphaproteobacteria</taxon>
        <taxon>Rhodobacterales</taxon>
        <taxon>Roseobacteraceae</taxon>
        <taxon>Thalassovita</taxon>
    </lineage>
</organism>
<sequence>MKYVLISTVAALGFASAATADSTFANDTLMTRNVPAASVLGPRNAGLLQDGYLRVTVGQKVVQEADDQLHPSELGQAQDGTVVSYDFGGAVSSAAGGYTYR</sequence>
<dbReference type="OrthoDB" id="9951308at2"/>
<dbReference type="Proteomes" id="UP000316030">
    <property type="component" value="Unassembled WGS sequence"/>
</dbReference>
<reference evidence="2 3" key="1">
    <citation type="submission" date="2017-05" db="EMBL/GenBank/DDBJ databases">
        <authorList>
            <person name="Varghese N."/>
            <person name="Submissions S."/>
        </authorList>
    </citation>
    <scope>NUCLEOTIDE SEQUENCE [LARGE SCALE GENOMIC DNA]</scope>
    <source>
        <strain evidence="2 3">DSM 29506</strain>
    </source>
</reference>
<keyword evidence="3" id="KW-1185">Reference proteome</keyword>